<proteinExistence type="predicted"/>
<accession>A0A395TXB3</accession>
<evidence type="ECO:0000313" key="2">
    <source>
        <dbReference type="Proteomes" id="UP000266701"/>
    </source>
</evidence>
<evidence type="ECO:0000313" key="1">
    <source>
        <dbReference type="EMBL" id="RGP89400.1"/>
    </source>
</evidence>
<organism evidence="1 2">
    <name type="scientific">Vibrio cholerae</name>
    <dbReference type="NCBI Taxonomy" id="666"/>
    <lineage>
        <taxon>Bacteria</taxon>
        <taxon>Pseudomonadati</taxon>
        <taxon>Pseudomonadota</taxon>
        <taxon>Gammaproteobacteria</taxon>
        <taxon>Vibrionales</taxon>
        <taxon>Vibrionaceae</taxon>
        <taxon>Vibrio</taxon>
    </lineage>
</organism>
<protein>
    <submittedName>
        <fullName evidence="1">Uncharacterized protein</fullName>
    </submittedName>
</protein>
<gene>
    <name evidence="1" type="ORF">BC353_10485</name>
</gene>
<dbReference type="EMBL" id="MCBA01000088">
    <property type="protein sequence ID" value="RGP89400.1"/>
    <property type="molecule type" value="Genomic_DNA"/>
</dbReference>
<reference evidence="1 2" key="1">
    <citation type="journal article" date="2017" name="Emerg. Infect. Dis.">
        <title>Carbapenemase VCC-1-Producing Vibrio cholerae in Coastal Waters of Germany.</title>
        <authorList>
            <person name="Hammerl J.A."/>
            <person name="Jackel C."/>
            <person name="Bortolaia V."/>
            <person name="Schwartz K."/>
            <person name="Bier N."/>
            <person name="Hendriksen R.S."/>
            <person name="Guerra B."/>
            <person name="Strauch E."/>
        </authorList>
    </citation>
    <scope>NUCLEOTIDE SEQUENCE [LARGE SCALE GENOMIC DNA]</scope>
    <source>
        <strain evidence="1 2">VN-2825</strain>
    </source>
</reference>
<dbReference type="AlphaFoldDB" id="A0A395TXB3"/>
<name>A0A395TXB3_VIBCL</name>
<comment type="caution">
    <text evidence="1">The sequence shown here is derived from an EMBL/GenBank/DDBJ whole genome shotgun (WGS) entry which is preliminary data.</text>
</comment>
<dbReference type="Proteomes" id="UP000266701">
    <property type="component" value="Unassembled WGS sequence"/>
</dbReference>
<sequence>MLISRQAKFDRLIGKWSGSDCAFSPRVVSQPQKVMMKSQGGFIPQWGVEKINHNQKVAFYVGIKSFI</sequence>